<dbReference type="GO" id="GO:0016874">
    <property type="term" value="F:ligase activity"/>
    <property type="evidence" value="ECO:0007669"/>
    <property type="project" value="UniProtKB-KW"/>
</dbReference>
<proteinExistence type="inferred from homology"/>
<evidence type="ECO:0000256" key="20">
    <source>
        <dbReference type="ARBA" id="ARBA00049161"/>
    </source>
</evidence>
<comment type="function">
    <text evidence="1">Functions in two distinct reactions of the de novo folate biosynthetic pathway. Catalyzes the addition of a glutamate residue to dihydropteroate (7,8-dihydropteroate or H2Pte) to form dihydrofolate (7,8-dihydrofolate monoglutamate or H2Pte-Glu). Also catalyzes successive additions of L-glutamate to tetrahydrofolate or 10-formyltetrahydrofolate or 5,10-methylenetetrahydrofolate, leading to folylpolyglutamate derivatives.</text>
</comment>
<dbReference type="InterPro" id="IPR036615">
    <property type="entry name" value="Mur_ligase_C_dom_sf"/>
</dbReference>
<dbReference type="InterPro" id="IPR001645">
    <property type="entry name" value="Folylpolyglutamate_synth"/>
</dbReference>
<evidence type="ECO:0000256" key="4">
    <source>
        <dbReference type="ARBA" id="ARBA00008276"/>
    </source>
</evidence>
<evidence type="ECO:0000259" key="23">
    <source>
        <dbReference type="Pfam" id="PF08245"/>
    </source>
</evidence>
<dbReference type="PANTHER" id="PTHR11136:SF0">
    <property type="entry name" value="DIHYDROFOLATE SYNTHETASE-RELATED"/>
    <property type="match status" value="1"/>
</dbReference>
<feature type="domain" description="Mur ligase central" evidence="23">
    <location>
        <begin position="51"/>
        <end position="245"/>
    </location>
</feature>
<evidence type="ECO:0000256" key="15">
    <source>
        <dbReference type="ARBA" id="ARBA00030592"/>
    </source>
</evidence>
<dbReference type="NCBIfam" id="TIGR01499">
    <property type="entry name" value="folC"/>
    <property type="match status" value="1"/>
</dbReference>
<dbReference type="InterPro" id="IPR004101">
    <property type="entry name" value="Mur_ligase_C"/>
</dbReference>
<sequence length="427" mass="47327">MDYKETLDFLYNSLPMFQRQGKSAFKKDLTNTFKFCQQLNNPQQQFKSVHIAGTNGKGSTAHSIAAVLQLAGYKTGLYTSPHLKSFTERIRINGRAIGEQEVVEFVKMHKDFIDQLKPSFFEMTVVMAFDHFARKQVDVAVIEVGLGGRLDSTNVITPLISVITNIGLDHTDFLGDTLPQIAGEKAGIIKPGIPVVISEYQEETAPVFKDVSQELKAEIYFADQEYQVESRHGGDYRVSNSGGEVLFPSLYADLKGVYHARNLPGIIKTVDLLRDMSFTISEKVVEEGIRSAAAVTGLKGRWQLLQDNPTMICDIAHNEDGIKPIMEYIGRQSYPQVHIIWGMVNDKKTEAILKLLPADAKYYFCEAQIPRALAADALAQQASARGLSGKVYKDVNEAISAALKNAHKEDLVFIGGSTFVVAEINDL</sequence>
<reference evidence="24" key="1">
    <citation type="submission" date="2023-06" db="EMBL/GenBank/DDBJ databases">
        <title>Genomic of Agaribacillus aureum.</title>
        <authorList>
            <person name="Wang G."/>
        </authorList>
    </citation>
    <scope>NUCLEOTIDE SEQUENCE</scope>
    <source>
        <strain evidence="24">BMA12</strain>
    </source>
</reference>
<dbReference type="InterPro" id="IPR013221">
    <property type="entry name" value="Mur_ligase_cen"/>
</dbReference>
<evidence type="ECO:0000256" key="19">
    <source>
        <dbReference type="ARBA" id="ARBA00049035"/>
    </source>
</evidence>
<evidence type="ECO:0000256" key="11">
    <source>
        <dbReference type="ARBA" id="ARBA00022840"/>
    </source>
</evidence>
<evidence type="ECO:0000256" key="1">
    <source>
        <dbReference type="ARBA" id="ARBA00002714"/>
    </source>
</evidence>
<evidence type="ECO:0000256" key="7">
    <source>
        <dbReference type="ARBA" id="ARBA00019357"/>
    </source>
</evidence>
<gene>
    <name evidence="24" type="ORF">QQ020_16030</name>
</gene>
<comment type="catalytic activity">
    <reaction evidence="19">
        <text>(6R)-5,10-methylenetetrahydrofolyl-(gamma-L-Glu)(n) + L-glutamate + ATP = (6R)-5,10-methylenetetrahydrofolyl-(gamma-L-Glu)(n+1) + ADP + phosphate + H(+)</text>
        <dbReference type="Rhea" id="RHEA:51912"/>
        <dbReference type="Rhea" id="RHEA-COMP:13257"/>
        <dbReference type="Rhea" id="RHEA-COMP:13258"/>
        <dbReference type="ChEBI" id="CHEBI:15378"/>
        <dbReference type="ChEBI" id="CHEBI:29985"/>
        <dbReference type="ChEBI" id="CHEBI:30616"/>
        <dbReference type="ChEBI" id="CHEBI:43474"/>
        <dbReference type="ChEBI" id="CHEBI:136572"/>
        <dbReference type="ChEBI" id="CHEBI:456216"/>
        <dbReference type="EC" id="6.3.2.17"/>
    </reaction>
</comment>
<feature type="domain" description="Mur ligase C-terminal" evidence="22">
    <location>
        <begin position="300"/>
        <end position="417"/>
    </location>
</feature>
<dbReference type="InterPro" id="IPR018109">
    <property type="entry name" value="Folylpolyglutamate_synth_CS"/>
</dbReference>
<evidence type="ECO:0000256" key="18">
    <source>
        <dbReference type="ARBA" id="ARBA00047808"/>
    </source>
</evidence>
<comment type="catalytic activity">
    <reaction evidence="17">
        <text>(6S)-5,6,7,8-tetrahydrofolyl-(gamma-L-Glu)(n) + L-glutamate + ATP = (6S)-5,6,7,8-tetrahydrofolyl-(gamma-L-Glu)(n+1) + ADP + phosphate + H(+)</text>
        <dbReference type="Rhea" id="RHEA:10580"/>
        <dbReference type="Rhea" id="RHEA-COMP:14738"/>
        <dbReference type="Rhea" id="RHEA-COMP:14740"/>
        <dbReference type="ChEBI" id="CHEBI:15378"/>
        <dbReference type="ChEBI" id="CHEBI:29985"/>
        <dbReference type="ChEBI" id="CHEBI:30616"/>
        <dbReference type="ChEBI" id="CHEBI:43474"/>
        <dbReference type="ChEBI" id="CHEBI:141005"/>
        <dbReference type="ChEBI" id="CHEBI:456216"/>
        <dbReference type="EC" id="6.3.2.17"/>
    </reaction>
</comment>
<evidence type="ECO:0000256" key="3">
    <source>
        <dbReference type="ARBA" id="ARBA00005150"/>
    </source>
</evidence>
<dbReference type="InterPro" id="IPR036565">
    <property type="entry name" value="Mur-like_cat_sf"/>
</dbReference>
<evidence type="ECO:0000256" key="8">
    <source>
        <dbReference type="ARBA" id="ARBA00022598"/>
    </source>
</evidence>
<name>A0ABT8L934_9BACT</name>
<evidence type="ECO:0000256" key="6">
    <source>
        <dbReference type="ARBA" id="ARBA00013025"/>
    </source>
</evidence>
<accession>A0ABT8L934</accession>
<dbReference type="EC" id="6.3.2.17" evidence="6"/>
<dbReference type="Pfam" id="PF08245">
    <property type="entry name" value="Mur_ligase_M"/>
    <property type="match status" value="1"/>
</dbReference>
<evidence type="ECO:0000313" key="24">
    <source>
        <dbReference type="EMBL" id="MDN5213581.1"/>
    </source>
</evidence>
<comment type="similarity">
    <text evidence="4 21">Belongs to the folylpolyglutamate synthase family.</text>
</comment>
<evidence type="ECO:0000259" key="22">
    <source>
        <dbReference type="Pfam" id="PF02875"/>
    </source>
</evidence>
<comment type="catalytic activity">
    <reaction evidence="20">
        <text>7,8-dihydropteroate + L-glutamate + ATP = 7,8-dihydrofolate + ADP + phosphate + H(+)</text>
        <dbReference type="Rhea" id="RHEA:23584"/>
        <dbReference type="ChEBI" id="CHEBI:15378"/>
        <dbReference type="ChEBI" id="CHEBI:17839"/>
        <dbReference type="ChEBI" id="CHEBI:29985"/>
        <dbReference type="ChEBI" id="CHEBI:30616"/>
        <dbReference type="ChEBI" id="CHEBI:43474"/>
        <dbReference type="ChEBI" id="CHEBI:57451"/>
        <dbReference type="ChEBI" id="CHEBI:456216"/>
        <dbReference type="EC" id="6.3.2.12"/>
    </reaction>
</comment>
<evidence type="ECO:0000256" key="13">
    <source>
        <dbReference type="ARBA" id="ARBA00022909"/>
    </source>
</evidence>
<dbReference type="PANTHER" id="PTHR11136">
    <property type="entry name" value="FOLYLPOLYGLUTAMATE SYNTHASE-RELATED"/>
    <property type="match status" value="1"/>
</dbReference>
<comment type="catalytic activity">
    <reaction evidence="18">
        <text>10-formyltetrahydrofolyl-(gamma-L-Glu)(n) + L-glutamate + ATP = 10-formyltetrahydrofolyl-(gamma-L-Glu)(n+1) + ADP + phosphate + H(+)</text>
        <dbReference type="Rhea" id="RHEA:51904"/>
        <dbReference type="Rhea" id="RHEA-COMP:13088"/>
        <dbReference type="Rhea" id="RHEA-COMP:14300"/>
        <dbReference type="ChEBI" id="CHEBI:15378"/>
        <dbReference type="ChEBI" id="CHEBI:29985"/>
        <dbReference type="ChEBI" id="CHEBI:30616"/>
        <dbReference type="ChEBI" id="CHEBI:43474"/>
        <dbReference type="ChEBI" id="CHEBI:134413"/>
        <dbReference type="ChEBI" id="CHEBI:456216"/>
        <dbReference type="EC" id="6.3.2.17"/>
    </reaction>
</comment>
<protein>
    <recommendedName>
        <fullName evidence="7">Dihydrofolate synthase/folylpolyglutamate synthase</fullName>
        <ecNumber evidence="5">6.3.2.12</ecNumber>
        <ecNumber evidence="6">6.3.2.17</ecNumber>
    </recommendedName>
    <alternativeName>
        <fullName evidence="16">Folylpoly-gamma-glutamate synthetase-dihydrofolate synthetase</fullName>
    </alternativeName>
    <alternativeName>
        <fullName evidence="14">Folylpolyglutamate synthetase</fullName>
    </alternativeName>
    <alternativeName>
        <fullName evidence="15">Tetrahydrofolylpolyglutamate synthase</fullName>
    </alternativeName>
</protein>
<organism evidence="24 25">
    <name type="scientific">Agaribacillus aureus</name>
    <dbReference type="NCBI Taxonomy" id="3051825"/>
    <lineage>
        <taxon>Bacteria</taxon>
        <taxon>Pseudomonadati</taxon>
        <taxon>Bacteroidota</taxon>
        <taxon>Cytophagia</taxon>
        <taxon>Cytophagales</taxon>
        <taxon>Splendidivirgaceae</taxon>
        <taxon>Agaribacillus</taxon>
    </lineage>
</organism>
<keyword evidence="9" id="KW-0479">Metal-binding</keyword>
<dbReference type="Proteomes" id="UP001172083">
    <property type="component" value="Unassembled WGS sequence"/>
</dbReference>
<evidence type="ECO:0000256" key="12">
    <source>
        <dbReference type="ARBA" id="ARBA00022842"/>
    </source>
</evidence>
<dbReference type="EC" id="6.3.2.12" evidence="5"/>
<keyword evidence="11 21" id="KW-0067">ATP-binding</keyword>
<keyword evidence="13" id="KW-0289">Folate biosynthesis</keyword>
<dbReference type="SUPFAM" id="SSF53623">
    <property type="entry name" value="MurD-like peptide ligases, catalytic domain"/>
    <property type="match status" value="1"/>
</dbReference>
<evidence type="ECO:0000256" key="5">
    <source>
        <dbReference type="ARBA" id="ARBA00013023"/>
    </source>
</evidence>
<keyword evidence="25" id="KW-1185">Reference proteome</keyword>
<keyword evidence="8 21" id="KW-0436">Ligase</keyword>
<evidence type="ECO:0000256" key="16">
    <source>
        <dbReference type="ARBA" id="ARBA00032510"/>
    </source>
</evidence>
<dbReference type="PIRSF" id="PIRSF001563">
    <property type="entry name" value="Folylpolyglu_synth"/>
    <property type="match status" value="1"/>
</dbReference>
<evidence type="ECO:0000256" key="9">
    <source>
        <dbReference type="ARBA" id="ARBA00022723"/>
    </source>
</evidence>
<dbReference type="RefSeq" id="WP_346758919.1">
    <property type="nucleotide sequence ID" value="NZ_JAUJEB010000003.1"/>
</dbReference>
<evidence type="ECO:0000256" key="10">
    <source>
        <dbReference type="ARBA" id="ARBA00022741"/>
    </source>
</evidence>
<keyword evidence="10 21" id="KW-0547">Nucleotide-binding</keyword>
<dbReference type="PROSITE" id="PS01012">
    <property type="entry name" value="FOLYLPOLYGLU_SYNT_2"/>
    <property type="match status" value="1"/>
</dbReference>
<comment type="pathway">
    <text evidence="2">Cofactor biosynthesis; tetrahydrofolate biosynthesis; 7,8-dihydrofolate from 2-amino-4-hydroxy-6-hydroxymethyl-7,8-dihydropteridine diphosphate and 4-aminobenzoate: step 2/2.</text>
</comment>
<evidence type="ECO:0000313" key="25">
    <source>
        <dbReference type="Proteomes" id="UP001172083"/>
    </source>
</evidence>
<dbReference type="SUPFAM" id="SSF53244">
    <property type="entry name" value="MurD-like peptide ligases, peptide-binding domain"/>
    <property type="match status" value="1"/>
</dbReference>
<dbReference type="EMBL" id="JAUJEB010000003">
    <property type="protein sequence ID" value="MDN5213581.1"/>
    <property type="molecule type" value="Genomic_DNA"/>
</dbReference>
<evidence type="ECO:0000256" key="2">
    <source>
        <dbReference type="ARBA" id="ARBA00004799"/>
    </source>
</evidence>
<evidence type="ECO:0000256" key="17">
    <source>
        <dbReference type="ARBA" id="ARBA00047493"/>
    </source>
</evidence>
<comment type="caution">
    <text evidence="24">The sequence shown here is derived from an EMBL/GenBank/DDBJ whole genome shotgun (WGS) entry which is preliminary data.</text>
</comment>
<evidence type="ECO:0000256" key="21">
    <source>
        <dbReference type="PIRNR" id="PIRNR001563"/>
    </source>
</evidence>
<dbReference type="Gene3D" id="3.40.1190.10">
    <property type="entry name" value="Mur-like, catalytic domain"/>
    <property type="match status" value="1"/>
</dbReference>
<dbReference type="Gene3D" id="3.90.190.20">
    <property type="entry name" value="Mur ligase, C-terminal domain"/>
    <property type="match status" value="1"/>
</dbReference>
<comment type="pathway">
    <text evidence="3">Cofactor biosynthesis; tetrahydrofolylpolyglutamate biosynthesis.</text>
</comment>
<keyword evidence="12" id="KW-0460">Magnesium</keyword>
<dbReference type="Pfam" id="PF02875">
    <property type="entry name" value="Mur_ligase_C"/>
    <property type="match status" value="1"/>
</dbReference>
<evidence type="ECO:0000256" key="14">
    <source>
        <dbReference type="ARBA" id="ARBA00030048"/>
    </source>
</evidence>